<evidence type="ECO:0000313" key="1">
    <source>
        <dbReference type="EMBL" id="NME61859.1"/>
    </source>
</evidence>
<dbReference type="AlphaFoldDB" id="A0A7X9NRF1"/>
<sequence length="143" mass="15035">MSDESLTVRVLIGDADHSMELARAVTYPEGMGDIAIEQDIPGPVARIGVSALESICLGLRQVAAGDHGDLGLSALSFDERMRPIATDAQVQAVAVMLAGVFDRLTDTPADTPAGSYAKLDDEEQGELGRLAELLLDVAREAGE</sequence>
<dbReference type="RefSeq" id="WP_168983960.1">
    <property type="nucleotide sequence ID" value="NZ_JABAGI010000003.1"/>
</dbReference>
<comment type="caution">
    <text evidence="1">The sequence shown here is derived from an EMBL/GenBank/DDBJ whole genome shotgun (WGS) entry which is preliminary data.</text>
</comment>
<dbReference type="Proteomes" id="UP000588369">
    <property type="component" value="Unassembled WGS sequence"/>
</dbReference>
<dbReference type="EMBL" id="JABAGI010000003">
    <property type="protein sequence ID" value="NME61859.1"/>
    <property type="molecule type" value="Genomic_DNA"/>
</dbReference>
<reference evidence="1 2" key="1">
    <citation type="submission" date="2020-04" db="EMBL/GenBank/DDBJ databases">
        <authorList>
            <person name="Hitch T.C.A."/>
            <person name="Wylensek D."/>
            <person name="Clavel T."/>
        </authorList>
    </citation>
    <scope>NUCLEOTIDE SEQUENCE [LARGE SCALE GENOMIC DNA]</scope>
    <source>
        <strain evidence="1 2">BSM-130-P53-3C</strain>
    </source>
</reference>
<protein>
    <submittedName>
        <fullName evidence="1">Uncharacterized protein</fullName>
    </submittedName>
</protein>
<evidence type="ECO:0000313" key="2">
    <source>
        <dbReference type="Proteomes" id="UP000588369"/>
    </source>
</evidence>
<accession>A0A7X9NRF1</accession>
<gene>
    <name evidence="1" type="ORF">HF844_03445</name>
</gene>
<name>A0A7X9NRF1_9BIFI</name>
<organism evidence="1 2">
    <name type="scientific">Bifidobacterium thermophilum</name>
    <dbReference type="NCBI Taxonomy" id="33905"/>
    <lineage>
        <taxon>Bacteria</taxon>
        <taxon>Bacillati</taxon>
        <taxon>Actinomycetota</taxon>
        <taxon>Actinomycetes</taxon>
        <taxon>Bifidobacteriales</taxon>
        <taxon>Bifidobacteriaceae</taxon>
        <taxon>Bifidobacterium</taxon>
    </lineage>
</organism>
<proteinExistence type="predicted"/>